<name>A0ABS0D6C9_9NOCA</name>
<protein>
    <submittedName>
        <fullName evidence="1">Uncharacterized protein</fullName>
    </submittedName>
</protein>
<dbReference type="RefSeq" id="WP_195000855.1">
    <property type="nucleotide sequence ID" value="NZ_JADLQN010000001.1"/>
</dbReference>
<dbReference type="Proteomes" id="UP000707731">
    <property type="component" value="Unassembled WGS sequence"/>
</dbReference>
<gene>
    <name evidence="1" type="ORF">IU449_05600</name>
</gene>
<organism evidence="1 2">
    <name type="scientific">Nocardia higoensis</name>
    <dbReference type="NCBI Taxonomy" id="228599"/>
    <lineage>
        <taxon>Bacteria</taxon>
        <taxon>Bacillati</taxon>
        <taxon>Actinomycetota</taxon>
        <taxon>Actinomycetes</taxon>
        <taxon>Mycobacteriales</taxon>
        <taxon>Nocardiaceae</taxon>
        <taxon>Nocardia</taxon>
    </lineage>
</organism>
<keyword evidence="2" id="KW-1185">Reference proteome</keyword>
<sequence>MADSQEQLKTWQTFKQQGINGEFTLDEDIGSALAARCETLLTSLDGMLKKAENLEFLSGYGGLPSAQQLQQKFQQKAVGGATHDPNDNAISRIKLHIEIVTTMRDAYLAAIGQLQNVDQSNSQQMNDQTEQTG</sequence>
<dbReference type="EMBL" id="JADLQN010000001">
    <property type="protein sequence ID" value="MBF6354030.1"/>
    <property type="molecule type" value="Genomic_DNA"/>
</dbReference>
<evidence type="ECO:0000313" key="1">
    <source>
        <dbReference type="EMBL" id="MBF6354030.1"/>
    </source>
</evidence>
<comment type="caution">
    <text evidence="1">The sequence shown here is derived from an EMBL/GenBank/DDBJ whole genome shotgun (WGS) entry which is preliminary data.</text>
</comment>
<proteinExistence type="predicted"/>
<evidence type="ECO:0000313" key="2">
    <source>
        <dbReference type="Proteomes" id="UP000707731"/>
    </source>
</evidence>
<reference evidence="1 2" key="1">
    <citation type="submission" date="2020-10" db="EMBL/GenBank/DDBJ databases">
        <title>Identification of Nocardia species via Next-generation sequencing and recognition of intraspecies genetic diversity.</title>
        <authorList>
            <person name="Li P."/>
            <person name="Li P."/>
            <person name="Lu B."/>
        </authorList>
    </citation>
    <scope>NUCLEOTIDE SEQUENCE [LARGE SCALE GENOMIC DNA]</scope>
    <source>
        <strain evidence="1 2">BJ06-0143</strain>
    </source>
</reference>
<accession>A0ABS0D6C9</accession>